<name>A0A1G8EQE9_9BACI</name>
<comment type="similarity">
    <text evidence="2">Belongs to the 2H phosphoesterase superfamily. ThpR family.</text>
</comment>
<dbReference type="EC" id="3.1.4.58" evidence="2"/>
<feature type="short sequence motif" description="HXTX 2" evidence="2">
    <location>
        <begin position="130"/>
        <end position="133"/>
    </location>
</feature>
<sequence length="188" mass="21931">MAPNPHYFIALPLPQEIKDHIDTWKKEVKHKLPFKKWVYPADYHITLFFLGGANNRQIQRVSENMEHLSLNYPSFSLDITNAGWFGKPAEPRIFLVGAEGPHALYHLQRDVSIDCDTIGFAAEKRTYKPHITVARKWNSKESFQHAVKRLSSIPAVSWTAKEFVIYRTHLDRLPKYERVETFTLRADK</sequence>
<dbReference type="InterPro" id="IPR009097">
    <property type="entry name" value="Cyclic_Pdiesterase"/>
</dbReference>
<proteinExistence type="inferred from homology"/>
<comment type="catalytic activity">
    <reaction evidence="2">
        <text>a 3'-end 2',3'-cyclophospho-ribonucleotide-RNA + H2O = a 3'-end 2'-phospho-ribonucleotide-RNA + H(+)</text>
        <dbReference type="Rhea" id="RHEA:11828"/>
        <dbReference type="Rhea" id="RHEA-COMP:10464"/>
        <dbReference type="Rhea" id="RHEA-COMP:17353"/>
        <dbReference type="ChEBI" id="CHEBI:15377"/>
        <dbReference type="ChEBI" id="CHEBI:15378"/>
        <dbReference type="ChEBI" id="CHEBI:83064"/>
        <dbReference type="ChEBI" id="CHEBI:173113"/>
        <dbReference type="EC" id="3.1.4.58"/>
    </reaction>
</comment>
<comment type="function">
    <text evidence="2">Hydrolyzes RNA 2',3'-cyclic phosphodiester to an RNA 2'-phosphomonoester.</text>
</comment>
<dbReference type="Proteomes" id="UP000199017">
    <property type="component" value="Unassembled WGS sequence"/>
</dbReference>
<dbReference type="SUPFAM" id="SSF55144">
    <property type="entry name" value="LigT-like"/>
    <property type="match status" value="1"/>
</dbReference>
<dbReference type="AlphaFoldDB" id="A0A1G8EQE9"/>
<dbReference type="Pfam" id="PF13563">
    <property type="entry name" value="2_5_RNA_ligase2"/>
    <property type="match status" value="1"/>
</dbReference>
<keyword evidence="4" id="KW-1185">Reference proteome</keyword>
<dbReference type="NCBIfam" id="TIGR02258">
    <property type="entry name" value="2_5_ligase"/>
    <property type="match status" value="1"/>
</dbReference>
<feature type="short sequence motif" description="HXTX 1" evidence="2">
    <location>
        <begin position="44"/>
        <end position="47"/>
    </location>
</feature>
<dbReference type="GO" id="GO:0008664">
    <property type="term" value="F:RNA 2',3'-cyclic 3'-phosphodiesterase activity"/>
    <property type="evidence" value="ECO:0007669"/>
    <property type="project" value="UniProtKB-EC"/>
</dbReference>
<dbReference type="GO" id="GO:0016874">
    <property type="term" value="F:ligase activity"/>
    <property type="evidence" value="ECO:0007669"/>
    <property type="project" value="UniProtKB-KW"/>
</dbReference>
<evidence type="ECO:0000256" key="1">
    <source>
        <dbReference type="ARBA" id="ARBA00022801"/>
    </source>
</evidence>
<evidence type="ECO:0000256" key="2">
    <source>
        <dbReference type="HAMAP-Rule" id="MF_01940"/>
    </source>
</evidence>
<dbReference type="Gene3D" id="3.90.1140.10">
    <property type="entry name" value="Cyclic phosphodiesterase"/>
    <property type="match status" value="1"/>
</dbReference>
<dbReference type="STRING" id="930129.SAMN05216352_102336"/>
<reference evidence="3 4" key="1">
    <citation type="submission" date="2016-10" db="EMBL/GenBank/DDBJ databases">
        <authorList>
            <person name="de Groot N.N."/>
        </authorList>
    </citation>
    <scope>NUCLEOTIDE SEQUENCE [LARGE SCALE GENOMIC DNA]</scope>
    <source>
        <strain evidence="4">P4B,CCM 7963,CECT 7998,DSM 25260,IBRC-M 10614,KCTC 13821</strain>
    </source>
</reference>
<dbReference type="GO" id="GO:0004113">
    <property type="term" value="F:2',3'-cyclic-nucleotide 3'-phosphodiesterase activity"/>
    <property type="evidence" value="ECO:0007669"/>
    <property type="project" value="InterPro"/>
</dbReference>
<protein>
    <recommendedName>
        <fullName evidence="2">RNA 2',3'-cyclic phosphodiesterase</fullName>
        <shortName evidence="2">RNA 2',3'-CPDase</shortName>
        <ecNumber evidence="2">3.1.4.58</ecNumber>
    </recommendedName>
</protein>
<dbReference type="PANTHER" id="PTHR35561">
    <property type="entry name" value="RNA 2',3'-CYCLIC PHOSPHODIESTERASE"/>
    <property type="match status" value="1"/>
</dbReference>
<accession>A0A1G8EQE9</accession>
<evidence type="ECO:0000313" key="3">
    <source>
        <dbReference type="EMBL" id="SDH72105.1"/>
    </source>
</evidence>
<evidence type="ECO:0000313" key="4">
    <source>
        <dbReference type="Proteomes" id="UP000199017"/>
    </source>
</evidence>
<gene>
    <name evidence="3" type="ORF">SAMN05216352_102336</name>
</gene>
<feature type="active site" description="Proton acceptor" evidence="2">
    <location>
        <position position="130"/>
    </location>
</feature>
<dbReference type="EMBL" id="FNDU01000002">
    <property type="protein sequence ID" value="SDH72105.1"/>
    <property type="molecule type" value="Genomic_DNA"/>
</dbReference>
<organism evidence="3 4">
    <name type="scientific">Alteribacillus bidgolensis</name>
    <dbReference type="NCBI Taxonomy" id="930129"/>
    <lineage>
        <taxon>Bacteria</taxon>
        <taxon>Bacillati</taxon>
        <taxon>Bacillota</taxon>
        <taxon>Bacilli</taxon>
        <taxon>Bacillales</taxon>
        <taxon>Bacillaceae</taxon>
        <taxon>Alteribacillus</taxon>
    </lineage>
</organism>
<keyword evidence="3" id="KW-0436">Ligase</keyword>
<dbReference type="HAMAP" id="MF_01940">
    <property type="entry name" value="RNA_CPDase"/>
    <property type="match status" value="1"/>
</dbReference>
<dbReference type="PANTHER" id="PTHR35561:SF1">
    <property type="entry name" value="RNA 2',3'-CYCLIC PHOSPHODIESTERASE"/>
    <property type="match status" value="1"/>
</dbReference>
<keyword evidence="1 2" id="KW-0378">Hydrolase</keyword>
<feature type="active site" description="Proton donor" evidence="2">
    <location>
        <position position="44"/>
    </location>
</feature>
<dbReference type="InterPro" id="IPR004175">
    <property type="entry name" value="RNA_CPDase"/>
</dbReference>
<dbReference type="OrthoDB" id="9789350at2"/>
<dbReference type="RefSeq" id="WP_091581596.1">
    <property type="nucleotide sequence ID" value="NZ_FNDU01000002.1"/>
</dbReference>